<dbReference type="Proteomes" id="UP000186922">
    <property type="component" value="Unassembled WGS sequence"/>
</dbReference>
<accession>A0A1D1VEC9</accession>
<reference evidence="1 2" key="1">
    <citation type="journal article" date="2016" name="Nat. Commun.">
        <title>Extremotolerant tardigrade genome and improved radiotolerance of human cultured cells by tardigrade-unique protein.</title>
        <authorList>
            <person name="Hashimoto T."/>
            <person name="Horikawa D.D."/>
            <person name="Saito Y."/>
            <person name="Kuwahara H."/>
            <person name="Kozuka-Hata H."/>
            <person name="Shin-I T."/>
            <person name="Minakuchi Y."/>
            <person name="Ohishi K."/>
            <person name="Motoyama A."/>
            <person name="Aizu T."/>
            <person name="Enomoto A."/>
            <person name="Kondo K."/>
            <person name="Tanaka S."/>
            <person name="Hara Y."/>
            <person name="Koshikawa S."/>
            <person name="Sagara H."/>
            <person name="Miura T."/>
            <person name="Yokobori S."/>
            <person name="Miyagawa K."/>
            <person name="Suzuki Y."/>
            <person name="Kubo T."/>
            <person name="Oyama M."/>
            <person name="Kohara Y."/>
            <person name="Fujiyama A."/>
            <person name="Arakawa K."/>
            <person name="Katayama T."/>
            <person name="Toyoda A."/>
            <person name="Kunieda T."/>
        </authorList>
    </citation>
    <scope>NUCLEOTIDE SEQUENCE [LARGE SCALE GENOMIC DNA]</scope>
    <source>
        <strain evidence="1 2">YOKOZUNA-1</strain>
    </source>
</reference>
<protein>
    <submittedName>
        <fullName evidence="1">Uncharacterized protein</fullName>
    </submittedName>
</protein>
<evidence type="ECO:0000313" key="1">
    <source>
        <dbReference type="EMBL" id="GAU99999.1"/>
    </source>
</evidence>
<comment type="caution">
    <text evidence="1">The sequence shown here is derived from an EMBL/GenBank/DDBJ whole genome shotgun (WGS) entry which is preliminary data.</text>
</comment>
<keyword evidence="2" id="KW-1185">Reference proteome</keyword>
<sequence>MHSGRSIHLTFCADVDRSPDYAQQIWSRLQQRFEFASEVWPFPLAQTKWLIEALKDLGKCGDLVCVVRQRDQQFLKYPGAARMKLRKSGYRSDATWDGRQLDKSSCEMDLNDGGLGEFFLFLNYHGRIRVFT</sequence>
<dbReference type="AlphaFoldDB" id="A0A1D1VEC9"/>
<dbReference type="EMBL" id="BDGG01000005">
    <property type="protein sequence ID" value="GAU99999.1"/>
    <property type="molecule type" value="Genomic_DNA"/>
</dbReference>
<gene>
    <name evidence="1" type="primary">RvY_10922</name>
    <name evidence="1" type="synonym">RvY_10922.2</name>
    <name evidence="1" type="ORF">RvY_10922-2</name>
</gene>
<organism evidence="1 2">
    <name type="scientific">Ramazzottius varieornatus</name>
    <name type="common">Water bear</name>
    <name type="synonym">Tardigrade</name>
    <dbReference type="NCBI Taxonomy" id="947166"/>
    <lineage>
        <taxon>Eukaryota</taxon>
        <taxon>Metazoa</taxon>
        <taxon>Ecdysozoa</taxon>
        <taxon>Tardigrada</taxon>
        <taxon>Eutardigrada</taxon>
        <taxon>Parachela</taxon>
        <taxon>Hypsibioidea</taxon>
        <taxon>Ramazzottiidae</taxon>
        <taxon>Ramazzottius</taxon>
    </lineage>
</organism>
<name>A0A1D1VEC9_RAMVA</name>
<evidence type="ECO:0000313" key="2">
    <source>
        <dbReference type="Proteomes" id="UP000186922"/>
    </source>
</evidence>
<proteinExistence type="predicted"/>